<evidence type="ECO:0000313" key="2">
    <source>
        <dbReference type="EMBL" id="TQN52006.1"/>
    </source>
</evidence>
<organism evidence="2 3">
    <name type="scientific">Acidithiobacillus thiooxidans ATCC 19377</name>
    <dbReference type="NCBI Taxonomy" id="637390"/>
    <lineage>
        <taxon>Bacteria</taxon>
        <taxon>Pseudomonadati</taxon>
        <taxon>Pseudomonadota</taxon>
        <taxon>Acidithiobacillia</taxon>
        <taxon>Acidithiobacillales</taxon>
        <taxon>Acidithiobacillaceae</taxon>
        <taxon>Acidithiobacillus</taxon>
    </lineage>
</organism>
<evidence type="ECO:0000256" key="1">
    <source>
        <dbReference type="SAM" id="SignalP"/>
    </source>
</evidence>
<dbReference type="Proteomes" id="UP000315403">
    <property type="component" value="Unassembled WGS sequence"/>
</dbReference>
<evidence type="ECO:0008006" key="4">
    <source>
        <dbReference type="Google" id="ProtNLM"/>
    </source>
</evidence>
<accession>A0A543Q6Q4</accession>
<proteinExistence type="predicted"/>
<feature type="signal peptide" evidence="1">
    <location>
        <begin position="1"/>
        <end position="32"/>
    </location>
</feature>
<gene>
    <name evidence="2" type="ORF">DLNHIDIE_01887</name>
</gene>
<protein>
    <recommendedName>
        <fullName evidence="4">Conjugal transfer protein TraF</fullName>
    </recommendedName>
</protein>
<dbReference type="AlphaFoldDB" id="A0A543Q6Q4"/>
<dbReference type="Pfam" id="PF13728">
    <property type="entry name" value="TraF"/>
    <property type="match status" value="1"/>
</dbReference>
<sequence length="327" mass="36908">MGGDNLQNRKKHLWLLAALLAGFSCTVQPAIAGPLDSNAHGWFWYQMPPPPPPKPKPLPKPMIAPKPVVKKKTKPKKPPVLSVKWIRVNLKKYRDNAINNPSTKNVTQYLSLQKVMFDKAQNFAEKFVQVANTNPVLDYSSLVPRSNAGNSEFNTYIADNRQKALQYLTHHVGIWVFVKHACPFCNMQLNQYRHLQELAHFHTVYIDVNHGPVSDIPKNAVFVQDHGQAKMLHLVETPAIVMVWPPDNFAVITQGYQVAGTLMNNLVADAGYVHLLPKKLAEWSTSPYERGVLTTKQIHAAEKAGITTPQQISQYIQNQTQKRITSW</sequence>
<reference evidence="2 3" key="1">
    <citation type="submission" date="2019-03" db="EMBL/GenBank/DDBJ databases">
        <title>New insights into Acidothiobacillus thiooxidans sulfur metabolism through coupled gene expression, solution geochemistry, microscopy and spectroscopy analyses.</title>
        <authorList>
            <person name="Camacho D."/>
            <person name="Frazao R."/>
            <person name="Fouillen A."/>
            <person name="Nanci A."/>
            <person name="Lang B.F."/>
            <person name="Apte S.C."/>
            <person name="Baron C."/>
            <person name="Warren L.A."/>
        </authorList>
    </citation>
    <scope>NUCLEOTIDE SEQUENCE [LARGE SCALE GENOMIC DNA]</scope>
    <source>
        <strain evidence="2 3">ATCC 19377</strain>
    </source>
</reference>
<dbReference type="InterPro" id="IPR039555">
    <property type="entry name" value="TraF/TrbB"/>
</dbReference>
<dbReference type="EMBL" id="SZUV01000001">
    <property type="protein sequence ID" value="TQN52006.1"/>
    <property type="molecule type" value="Genomic_DNA"/>
</dbReference>
<keyword evidence="1" id="KW-0732">Signal</keyword>
<comment type="caution">
    <text evidence="2">The sequence shown here is derived from an EMBL/GenBank/DDBJ whole genome shotgun (WGS) entry which is preliminary data.</text>
</comment>
<evidence type="ECO:0000313" key="3">
    <source>
        <dbReference type="Proteomes" id="UP000315403"/>
    </source>
</evidence>
<feature type="chain" id="PRO_5021893135" description="Conjugal transfer protein TraF" evidence="1">
    <location>
        <begin position="33"/>
        <end position="327"/>
    </location>
</feature>
<name>A0A543Q6Q4_ACITH</name>